<gene>
    <name evidence="1" type="ORF">NYR99_13100</name>
</gene>
<sequence>MKKIQRYDQLPRVTKIPDAGTVGAVVGKDLRWPDGKVVQEAQIRQPANTGSTGNATPTLWKLIREIPQNIQRLAALAGVGFTTRDAEGNWRQRAIMAGEGITVENGDGTDGAPTISITPATRIAAATVSALRVVFESSAGVAHLDPTNDAQVAALIGISTTSADPGGMVEYRFDGDLDDAGWSWSPGFVYAGPDGSLTQTPPASGWEIVIGYAPLPTRINLTFDEPVKLAP</sequence>
<proteinExistence type="predicted"/>
<evidence type="ECO:0008006" key="3">
    <source>
        <dbReference type="Google" id="ProtNLM"/>
    </source>
</evidence>
<accession>A0ABZ0D383</accession>
<dbReference type="GeneID" id="95584828"/>
<organism evidence="1 2">
    <name type="scientific">Xanthomonas dyei</name>
    <dbReference type="NCBI Taxonomy" id="743699"/>
    <lineage>
        <taxon>Bacteria</taxon>
        <taxon>Pseudomonadati</taxon>
        <taxon>Pseudomonadota</taxon>
        <taxon>Gammaproteobacteria</taxon>
        <taxon>Lysobacterales</taxon>
        <taxon>Lysobacteraceae</taxon>
        <taxon>Xanthomonas</taxon>
    </lineage>
</organism>
<keyword evidence="2" id="KW-1185">Reference proteome</keyword>
<dbReference type="EMBL" id="CP103840">
    <property type="protein sequence ID" value="WOB24736.1"/>
    <property type="molecule type" value="Genomic_DNA"/>
</dbReference>
<dbReference type="Proteomes" id="UP001304534">
    <property type="component" value="Chromosome"/>
</dbReference>
<name>A0ABZ0D383_9XANT</name>
<evidence type="ECO:0000313" key="1">
    <source>
        <dbReference type="EMBL" id="WOB24736.1"/>
    </source>
</evidence>
<dbReference type="RefSeq" id="WP_316686225.1">
    <property type="nucleotide sequence ID" value="NZ_CP103837.1"/>
</dbReference>
<reference evidence="1 2" key="1">
    <citation type="submission" date="2022-08" db="EMBL/GenBank/DDBJ databases">
        <title>Whole genome sequencing-based tracing of a 2022 introduction and outbreak of Xanthomonas hortorum pv. pelargonii.</title>
        <authorList>
            <person name="Iruegas-Bocardo F."/>
            <person name="Weisberg A.K."/>
            <person name="Riutta E.R."/>
            <person name="Kilday K."/>
            <person name="Bonkowski J.C."/>
            <person name="Creswell T."/>
            <person name="Daughtrey M.L."/>
            <person name="Rane K."/>
            <person name="Grunwald N.J."/>
            <person name="Chang J.H."/>
            <person name="Putnam M.L."/>
        </authorList>
    </citation>
    <scope>NUCLEOTIDE SEQUENCE [LARGE SCALE GENOMIC DNA]</scope>
    <source>
        <strain evidence="1 2">22-325</strain>
    </source>
</reference>
<evidence type="ECO:0000313" key="2">
    <source>
        <dbReference type="Proteomes" id="UP001304534"/>
    </source>
</evidence>
<protein>
    <recommendedName>
        <fullName evidence="3">Phage tail protein</fullName>
    </recommendedName>
</protein>